<protein>
    <recommendedName>
        <fullName evidence="1">CRAL-TRIO domain-containing protein</fullName>
    </recommendedName>
</protein>
<dbReference type="SMART" id="SM00516">
    <property type="entry name" value="SEC14"/>
    <property type="match status" value="1"/>
</dbReference>
<keyword evidence="3" id="KW-1185">Reference proteome</keyword>
<dbReference type="InterPro" id="IPR036865">
    <property type="entry name" value="CRAL-TRIO_dom_sf"/>
</dbReference>
<dbReference type="CDD" id="cd00170">
    <property type="entry name" value="SEC14"/>
    <property type="match status" value="1"/>
</dbReference>
<dbReference type="InterPro" id="IPR036273">
    <property type="entry name" value="CRAL/TRIO_N_dom_sf"/>
</dbReference>
<evidence type="ECO:0000313" key="2">
    <source>
        <dbReference type="EMBL" id="KAK9508281.1"/>
    </source>
</evidence>
<dbReference type="GO" id="GO:0016020">
    <property type="term" value="C:membrane"/>
    <property type="evidence" value="ECO:0007669"/>
    <property type="project" value="TreeGrafter"/>
</dbReference>
<accession>A0AAW1DB76</accession>
<dbReference type="SUPFAM" id="SSF52087">
    <property type="entry name" value="CRAL/TRIO domain"/>
    <property type="match status" value="1"/>
</dbReference>
<evidence type="ECO:0000259" key="1">
    <source>
        <dbReference type="PROSITE" id="PS50191"/>
    </source>
</evidence>
<proteinExistence type="predicted"/>
<dbReference type="SUPFAM" id="SSF46938">
    <property type="entry name" value="CRAL/TRIO N-terminal domain"/>
    <property type="match status" value="1"/>
</dbReference>
<dbReference type="EMBL" id="JAPXFL010000004">
    <property type="protein sequence ID" value="KAK9508281.1"/>
    <property type="molecule type" value="Genomic_DNA"/>
</dbReference>
<reference evidence="2 3" key="1">
    <citation type="submission" date="2022-12" db="EMBL/GenBank/DDBJ databases">
        <title>Chromosome-level genome assembly of true bugs.</title>
        <authorList>
            <person name="Ma L."/>
            <person name="Li H."/>
        </authorList>
    </citation>
    <scope>NUCLEOTIDE SEQUENCE [LARGE SCALE GENOMIC DNA]</scope>
    <source>
        <strain evidence="2">Lab_2022b</strain>
    </source>
</reference>
<feature type="domain" description="CRAL-TRIO" evidence="1">
    <location>
        <begin position="148"/>
        <end position="252"/>
    </location>
</feature>
<gene>
    <name evidence="2" type="ORF">O3M35_007978</name>
</gene>
<name>A0AAW1DB76_9HEMI</name>
<dbReference type="PROSITE" id="PS50191">
    <property type="entry name" value="CRAL_TRIO"/>
    <property type="match status" value="1"/>
</dbReference>
<dbReference type="PANTHER" id="PTHR10174:SF222">
    <property type="entry name" value="GH10083P-RELATED"/>
    <property type="match status" value="1"/>
</dbReference>
<dbReference type="GO" id="GO:1902936">
    <property type="term" value="F:phosphatidylinositol bisphosphate binding"/>
    <property type="evidence" value="ECO:0007669"/>
    <property type="project" value="TreeGrafter"/>
</dbReference>
<comment type="caution">
    <text evidence="2">The sequence shown here is derived from an EMBL/GenBank/DDBJ whole genome shotgun (WGS) entry which is preliminary data.</text>
</comment>
<organism evidence="2 3">
    <name type="scientific">Rhynocoris fuscipes</name>
    <dbReference type="NCBI Taxonomy" id="488301"/>
    <lineage>
        <taxon>Eukaryota</taxon>
        <taxon>Metazoa</taxon>
        <taxon>Ecdysozoa</taxon>
        <taxon>Arthropoda</taxon>
        <taxon>Hexapoda</taxon>
        <taxon>Insecta</taxon>
        <taxon>Pterygota</taxon>
        <taxon>Neoptera</taxon>
        <taxon>Paraneoptera</taxon>
        <taxon>Hemiptera</taxon>
        <taxon>Heteroptera</taxon>
        <taxon>Panheteroptera</taxon>
        <taxon>Cimicomorpha</taxon>
        <taxon>Reduviidae</taxon>
        <taxon>Harpactorinae</taxon>
        <taxon>Harpactorini</taxon>
        <taxon>Rhynocoris</taxon>
    </lineage>
</organism>
<dbReference type="PRINTS" id="PR00180">
    <property type="entry name" value="CRETINALDHBP"/>
</dbReference>
<dbReference type="Gene3D" id="3.40.525.10">
    <property type="entry name" value="CRAL-TRIO lipid binding domain"/>
    <property type="match status" value="1"/>
</dbReference>
<evidence type="ECO:0000313" key="3">
    <source>
        <dbReference type="Proteomes" id="UP001461498"/>
    </source>
</evidence>
<sequence length="296" mass="34006">MLEKEAEDNENQTEIDKENEEKALVSSLKEWLIQQRHIPSVKDEQLLYHFASSSKGNFEVACKKIDAYFTIRNLIPEFFKSRDPLDDQMKCCCECLCLGYLPGNTLDNSKVLAGALLDTNPEFFDVTQLLRRYYLCMDINFLTDHQPGQGIIFLLDCKGAGWRHMVKVHPGILRRSSLCLQSIYPIKLQGVIFINVNEFAKFTINNLIKPLFRPKLRKRIHVYNEDEFDKLYALMPKEMIPKDIGGEGPTYRQLNESAKEQLISKRDWLLTEGSVSTDESKRNGECPISAPGCSIM</sequence>
<dbReference type="InterPro" id="IPR001251">
    <property type="entry name" value="CRAL-TRIO_dom"/>
</dbReference>
<dbReference type="Pfam" id="PF00650">
    <property type="entry name" value="CRAL_TRIO"/>
    <property type="match status" value="1"/>
</dbReference>
<dbReference type="AlphaFoldDB" id="A0AAW1DB76"/>
<dbReference type="PANTHER" id="PTHR10174">
    <property type="entry name" value="ALPHA-TOCOPHEROL TRANSFER PROTEIN-RELATED"/>
    <property type="match status" value="1"/>
</dbReference>
<dbReference type="Proteomes" id="UP001461498">
    <property type="component" value="Unassembled WGS sequence"/>
</dbReference>